<accession>A0A2M9R3J9</accession>
<reference evidence="2 3" key="1">
    <citation type="submission" date="2017-06" db="EMBL/GenBank/DDBJ databases">
        <title>Description of Avrilella dinanensis gen. nov. sp. nov.</title>
        <authorList>
            <person name="Leyer C."/>
            <person name="Sassi M."/>
            <person name="Minet J."/>
            <person name="Kayal S."/>
            <person name="Cattoir V."/>
        </authorList>
    </citation>
    <scope>NUCLEOTIDE SEQUENCE [LARGE SCALE GENOMIC DNA]</scope>
    <source>
        <strain evidence="2 3">UR159</strain>
    </source>
</reference>
<dbReference type="EMBL" id="NIPO01000001">
    <property type="protein sequence ID" value="PJR03439.1"/>
    <property type="molecule type" value="Genomic_DNA"/>
</dbReference>
<comment type="caution">
    <text evidence="2">The sequence shown here is derived from an EMBL/GenBank/DDBJ whole genome shotgun (WGS) entry which is preliminary data.</text>
</comment>
<proteinExistence type="predicted"/>
<evidence type="ECO:0008006" key="4">
    <source>
        <dbReference type="Google" id="ProtNLM"/>
    </source>
</evidence>
<dbReference type="Proteomes" id="UP000231960">
    <property type="component" value="Unassembled WGS sequence"/>
</dbReference>
<protein>
    <recommendedName>
        <fullName evidence="4">Lipocalin-like domain-containing protein</fullName>
    </recommendedName>
</protein>
<evidence type="ECO:0000256" key="1">
    <source>
        <dbReference type="SAM" id="SignalP"/>
    </source>
</evidence>
<gene>
    <name evidence="2" type="ORF">CDL10_02130</name>
</gene>
<organism evidence="2 3">
    <name type="scientific">Avrilella dinanensis</name>
    <dbReference type="NCBI Taxonomy" id="2008672"/>
    <lineage>
        <taxon>Bacteria</taxon>
        <taxon>Pseudomonadati</taxon>
        <taxon>Bacteroidota</taxon>
        <taxon>Flavobacteriia</taxon>
        <taxon>Flavobacteriales</taxon>
        <taxon>Flavobacteriaceae</taxon>
        <taxon>Avrilella</taxon>
    </lineage>
</organism>
<evidence type="ECO:0000313" key="2">
    <source>
        <dbReference type="EMBL" id="PJR03439.1"/>
    </source>
</evidence>
<dbReference type="AlphaFoldDB" id="A0A2M9R3J9"/>
<feature type="signal peptide" evidence="1">
    <location>
        <begin position="1"/>
        <end position="19"/>
    </location>
</feature>
<evidence type="ECO:0000313" key="3">
    <source>
        <dbReference type="Proteomes" id="UP000231960"/>
    </source>
</evidence>
<feature type="chain" id="PRO_5014728431" description="Lipocalin-like domain-containing protein" evidence="1">
    <location>
        <begin position="20"/>
        <end position="144"/>
    </location>
</feature>
<keyword evidence="1" id="KW-0732">Signal</keyword>
<keyword evidence="3" id="KW-1185">Reference proteome</keyword>
<name>A0A2M9R3J9_9FLAO</name>
<dbReference type="PROSITE" id="PS51257">
    <property type="entry name" value="PROKAR_LIPOPROTEIN"/>
    <property type="match status" value="1"/>
</dbReference>
<sequence length="144" mass="16205">MRKIVLASALVMAGLGFVACDSDDNSGDQNQMIGTWEAKEYSYIRPDNQQEYTHDFSTITGGCEVDVLTISENNSAILNTETKNEEDICEENLINGEWNEETVIIEGEEVPRIVVESTENTLKLKYPYVYMMGGTDITVTYTRQ</sequence>